<feature type="domain" description="DNA-directed RNA polymerase RBP11-like dimerisation" evidence="4">
    <location>
        <begin position="19"/>
        <end position="91"/>
    </location>
</feature>
<dbReference type="GO" id="GO:0005666">
    <property type="term" value="C:RNA polymerase III complex"/>
    <property type="evidence" value="ECO:0007669"/>
    <property type="project" value="TreeGrafter"/>
</dbReference>
<accession>A0A4Q9KYS2</accession>
<dbReference type="GO" id="GO:0005736">
    <property type="term" value="C:RNA polymerase I complex"/>
    <property type="evidence" value="ECO:0007669"/>
    <property type="project" value="TreeGrafter"/>
</dbReference>
<dbReference type="PANTHER" id="PTHR13946">
    <property type="entry name" value="DNA-DIRECTED RNA POLYMERASE I,II,III"/>
    <property type="match status" value="1"/>
</dbReference>
<dbReference type="GO" id="GO:0046983">
    <property type="term" value="F:protein dimerization activity"/>
    <property type="evidence" value="ECO:0007669"/>
    <property type="project" value="InterPro"/>
</dbReference>
<dbReference type="Gene3D" id="3.30.1360.10">
    <property type="entry name" value="RNA polymerase, RBP11-like subunit"/>
    <property type="match status" value="1"/>
</dbReference>
<evidence type="ECO:0000313" key="6">
    <source>
        <dbReference type="EMBL" id="TBU18615.1"/>
    </source>
</evidence>
<evidence type="ECO:0000256" key="1">
    <source>
        <dbReference type="ARBA" id="ARBA00022478"/>
    </source>
</evidence>
<protein>
    <submittedName>
        <fullName evidence="5">Putative Rpb3/Rpb11-like subunit of RNA polymerase</fullName>
    </submittedName>
</protein>
<name>A0A4Q9KYS2_9MICR</name>
<keyword evidence="1" id="KW-0240">DNA-directed RNA polymerase</keyword>
<dbReference type="GO" id="GO:0006362">
    <property type="term" value="P:transcription elongation by RNA polymerase I"/>
    <property type="evidence" value="ECO:0007669"/>
    <property type="project" value="TreeGrafter"/>
</dbReference>
<reference evidence="7 8" key="1">
    <citation type="submission" date="2017-12" db="EMBL/GenBank/DDBJ databases">
        <authorList>
            <person name="Pombert J.-F."/>
            <person name="Haag K.L."/>
            <person name="Ebert D."/>
        </authorList>
    </citation>
    <scope>NUCLEOTIDE SEQUENCE [LARGE SCALE GENOMIC DNA]</scope>
    <source>
        <strain evidence="5">FI-OER-3-3</strain>
        <strain evidence="6">IL-G-3</strain>
    </source>
</reference>
<dbReference type="STRING" id="1176355.A0A4Q9KYS2"/>
<comment type="caution">
    <text evidence="5">The sequence shown here is derived from an EMBL/GenBank/DDBJ whole genome shotgun (WGS) entry which is preliminary data.</text>
</comment>
<dbReference type="Proteomes" id="UP000292282">
    <property type="component" value="Unassembled WGS sequence"/>
</dbReference>
<dbReference type="VEuPathDB" id="MicrosporidiaDB:CWI38_0236p0020"/>
<keyword evidence="2" id="KW-0804">Transcription</keyword>
<evidence type="ECO:0000259" key="4">
    <source>
        <dbReference type="Pfam" id="PF13656"/>
    </source>
</evidence>
<dbReference type="VEuPathDB" id="MicrosporidiaDB:CWI37_1092p0030"/>
<evidence type="ECO:0000313" key="7">
    <source>
        <dbReference type="Proteomes" id="UP000292282"/>
    </source>
</evidence>
<organism evidence="5 8">
    <name type="scientific">Hamiltosporidium tvaerminnensis</name>
    <dbReference type="NCBI Taxonomy" id="1176355"/>
    <lineage>
        <taxon>Eukaryota</taxon>
        <taxon>Fungi</taxon>
        <taxon>Fungi incertae sedis</taxon>
        <taxon>Microsporidia</taxon>
        <taxon>Dubosqiidae</taxon>
        <taxon>Hamiltosporidium</taxon>
    </lineage>
</organism>
<dbReference type="Proteomes" id="UP000292362">
    <property type="component" value="Unassembled WGS sequence"/>
</dbReference>
<keyword evidence="7" id="KW-1185">Reference proteome</keyword>
<dbReference type="EMBL" id="PITJ01001092">
    <property type="protein sequence ID" value="TBU00168.1"/>
    <property type="molecule type" value="Genomic_DNA"/>
</dbReference>
<dbReference type="GO" id="GO:0003899">
    <property type="term" value="F:DNA-directed RNA polymerase activity"/>
    <property type="evidence" value="ECO:0007669"/>
    <property type="project" value="TreeGrafter"/>
</dbReference>
<comment type="similarity">
    <text evidence="3">Belongs to the archaeal Rpo11/eukaryotic RPB11/RPC19 RNA polymerase subunit family.</text>
</comment>
<dbReference type="OrthoDB" id="510325at2759"/>
<sequence>MSQNTDQNPQKIKPLNNFTLSIHNEDHTLMNALRYTIQLCSPEVDIVGYTIPHPSEQISNLRIQYTEENDQNISNMAHTVKNGLTSLENIIVKIFDKISVFENQNI</sequence>
<dbReference type="GO" id="GO:0006383">
    <property type="term" value="P:transcription by RNA polymerase III"/>
    <property type="evidence" value="ECO:0007669"/>
    <property type="project" value="TreeGrafter"/>
</dbReference>
<dbReference type="Pfam" id="PF13656">
    <property type="entry name" value="RNA_pol_L_2"/>
    <property type="match status" value="1"/>
</dbReference>
<dbReference type="InterPro" id="IPR009025">
    <property type="entry name" value="RBP11-like_dimer"/>
</dbReference>
<dbReference type="SUPFAM" id="SSF55257">
    <property type="entry name" value="RBP11-like subunits of RNA polymerase"/>
    <property type="match status" value="1"/>
</dbReference>
<proteinExistence type="inferred from homology"/>
<dbReference type="InterPro" id="IPR036603">
    <property type="entry name" value="RBP11-like"/>
</dbReference>
<evidence type="ECO:0000313" key="8">
    <source>
        <dbReference type="Proteomes" id="UP000292362"/>
    </source>
</evidence>
<evidence type="ECO:0000256" key="3">
    <source>
        <dbReference type="ARBA" id="ARBA00025751"/>
    </source>
</evidence>
<gene>
    <name evidence="5" type="ORF">CWI37_1092p0030</name>
    <name evidence="6" type="ORF">CWI38_0236p0020</name>
</gene>
<dbReference type="EMBL" id="PITK01000236">
    <property type="protein sequence ID" value="TBU18615.1"/>
    <property type="molecule type" value="Genomic_DNA"/>
</dbReference>
<dbReference type="PANTHER" id="PTHR13946:SF28">
    <property type="entry name" value="DNA-DIRECTED RNA POLYMERASES I AND III SUBUNIT RPAC2"/>
    <property type="match status" value="1"/>
</dbReference>
<evidence type="ECO:0000256" key="2">
    <source>
        <dbReference type="ARBA" id="ARBA00023163"/>
    </source>
</evidence>
<evidence type="ECO:0000313" key="5">
    <source>
        <dbReference type="EMBL" id="TBU00168.1"/>
    </source>
</evidence>
<dbReference type="AlphaFoldDB" id="A0A4Q9KYS2"/>
<dbReference type="GO" id="GO:0055029">
    <property type="term" value="C:nuclear DNA-directed RNA polymerase complex"/>
    <property type="evidence" value="ECO:0007669"/>
    <property type="project" value="UniProtKB-ARBA"/>
</dbReference>